<dbReference type="AlphaFoldDB" id="A0A0J1I0T7"/>
<dbReference type="PATRIC" id="fig|1397.4.peg.4257"/>
<proteinExistence type="predicted"/>
<dbReference type="GeneID" id="56349705"/>
<organism evidence="1 2">
    <name type="scientific">Niallia circulans</name>
    <name type="common">Bacillus circulans</name>
    <dbReference type="NCBI Taxonomy" id="1397"/>
    <lineage>
        <taxon>Bacteria</taxon>
        <taxon>Bacillati</taxon>
        <taxon>Bacillota</taxon>
        <taxon>Bacilli</taxon>
        <taxon>Bacillales</taxon>
        <taxon>Bacillaceae</taxon>
        <taxon>Niallia</taxon>
    </lineage>
</organism>
<dbReference type="OrthoDB" id="9959777at2"/>
<evidence type="ECO:0000313" key="1">
    <source>
        <dbReference type="EMBL" id="KLV19587.1"/>
    </source>
</evidence>
<keyword evidence="2" id="KW-1185">Reference proteome</keyword>
<dbReference type="EMBL" id="LDPH01000040">
    <property type="protein sequence ID" value="KLV19587.1"/>
    <property type="molecule type" value="Genomic_DNA"/>
</dbReference>
<evidence type="ECO:0000313" key="2">
    <source>
        <dbReference type="Proteomes" id="UP000036045"/>
    </source>
</evidence>
<protein>
    <submittedName>
        <fullName evidence="1">Uncharacterized protein</fullName>
    </submittedName>
</protein>
<name>A0A0J1I0T7_NIACI</name>
<sequence length="70" mass="8218">MSRSITKLFLHPMFRFFFWSAAAFWLIFLGISSSGLNRWIDFLLSLIFLGTAIEYAVKSVAYYKKEQLNN</sequence>
<reference evidence="1 2" key="1">
    <citation type="submission" date="2015-05" db="EMBL/GenBank/DDBJ databases">
        <title>Whole genome sequence and identification of bacterial endophytes from Costus igneus.</title>
        <authorList>
            <person name="Lee Y.P."/>
            <person name="Gan H.M."/>
            <person name="Eng W."/>
            <person name="Wheatley M.S."/>
            <person name="Caraballo A."/>
            <person name="Polter S."/>
            <person name="Savka M.A."/>
            <person name="Hudson A.O."/>
        </authorList>
    </citation>
    <scope>NUCLEOTIDE SEQUENCE [LARGE SCALE GENOMIC DNA]</scope>
    <source>
        <strain evidence="1 2">RIT379</strain>
    </source>
</reference>
<dbReference type="Proteomes" id="UP000036045">
    <property type="component" value="Unassembled WGS sequence"/>
</dbReference>
<accession>A0A0J1I0T7</accession>
<dbReference type="RefSeq" id="WP_047944635.1">
    <property type="nucleotide sequence ID" value="NZ_CP053989.1"/>
</dbReference>
<gene>
    <name evidence="1" type="ORF">ABW02_23780</name>
</gene>
<comment type="caution">
    <text evidence="1">The sequence shown here is derived from an EMBL/GenBank/DDBJ whole genome shotgun (WGS) entry which is preliminary data.</text>
</comment>